<keyword evidence="2 5" id="KW-0812">Transmembrane</keyword>
<dbReference type="Pfam" id="PF04479">
    <property type="entry name" value="RTA1"/>
    <property type="match status" value="1"/>
</dbReference>
<comment type="subcellular location">
    <subcellularLocation>
        <location evidence="1">Membrane</location>
        <topology evidence="1">Multi-pass membrane protein</topology>
    </subcellularLocation>
</comment>
<evidence type="ECO:0000256" key="3">
    <source>
        <dbReference type="ARBA" id="ARBA00022989"/>
    </source>
</evidence>
<feature type="transmembrane region" description="Helical" evidence="5">
    <location>
        <begin position="248"/>
        <end position="266"/>
    </location>
</feature>
<evidence type="ECO:0000256" key="1">
    <source>
        <dbReference type="ARBA" id="ARBA00004141"/>
    </source>
</evidence>
<evidence type="ECO:0000313" key="7">
    <source>
        <dbReference type="Proteomes" id="UP000016924"/>
    </source>
</evidence>
<evidence type="ECO:0000256" key="2">
    <source>
        <dbReference type="ARBA" id="ARBA00022692"/>
    </source>
</evidence>
<feature type="transmembrane region" description="Helical" evidence="5">
    <location>
        <begin position="29"/>
        <end position="48"/>
    </location>
</feature>
<feature type="transmembrane region" description="Helical" evidence="5">
    <location>
        <begin position="208"/>
        <end position="228"/>
    </location>
</feature>
<reference evidence="7" key="1">
    <citation type="submission" date="2012-06" db="EMBL/GenBank/DDBJ databases">
        <title>The genome sequence of Coniosporium apollinis CBS 100218.</title>
        <authorList>
            <consortium name="The Broad Institute Genome Sequencing Platform"/>
            <person name="Cuomo C."/>
            <person name="Gorbushina A."/>
            <person name="Noack S."/>
            <person name="Walker B."/>
            <person name="Young S.K."/>
            <person name="Zeng Q."/>
            <person name="Gargeya S."/>
            <person name="Fitzgerald M."/>
            <person name="Haas B."/>
            <person name="Abouelleil A."/>
            <person name="Alvarado L."/>
            <person name="Arachchi H.M."/>
            <person name="Berlin A.M."/>
            <person name="Chapman S.B."/>
            <person name="Goldberg J."/>
            <person name="Griggs A."/>
            <person name="Gujja S."/>
            <person name="Hansen M."/>
            <person name="Howarth C."/>
            <person name="Imamovic A."/>
            <person name="Larimer J."/>
            <person name="McCowan C."/>
            <person name="Montmayeur A."/>
            <person name="Murphy C."/>
            <person name="Neiman D."/>
            <person name="Pearson M."/>
            <person name="Priest M."/>
            <person name="Roberts A."/>
            <person name="Saif S."/>
            <person name="Shea T."/>
            <person name="Sisk P."/>
            <person name="Sykes S."/>
            <person name="Wortman J."/>
            <person name="Nusbaum C."/>
            <person name="Birren B."/>
        </authorList>
    </citation>
    <scope>NUCLEOTIDE SEQUENCE [LARGE SCALE GENOMIC DNA]</scope>
    <source>
        <strain evidence="7">CBS 100218</strain>
    </source>
</reference>
<protein>
    <recommendedName>
        <fullName evidence="8">RTA1 like protein</fullName>
    </recommendedName>
</protein>
<dbReference type="GeneID" id="19903826"/>
<sequence>MSTPRLPSPPPCMAFNSRIPNAYGYHPSLAPGIIFVILFAISASIHLYQSLRQTIYNRRLWWLCLFFIGAALECLGWIARTVTNPCPYSLALFKMQLSVLISAPAFTQAGLYVILWAYVQVLGRHTSLVPPKLYLVTILCLDVICLSLQAIGGGLAGAAFSKRTDTQPGTTTMVVGIVTQLVSTCVFGVLLNVVFFRGWAAIRAERRLVLLAAATMVSVACMIVRGVYRSIELLQGWRGELITDEKYVVALEGSMMFIAVAVFNIFSPGVLLDGTRACMAVVGSRVMEESETLESVPNGKNSEVP</sequence>
<dbReference type="HOGENOM" id="CLU_033465_6_0_1"/>
<dbReference type="PANTHER" id="PTHR31465:SF11">
    <property type="entry name" value="DOMAIN PROTEIN, PUTATIVE (AFU_ORTHOLOGUE AFUA_3G10770)-RELATED"/>
    <property type="match status" value="1"/>
</dbReference>
<dbReference type="PANTHER" id="PTHR31465">
    <property type="entry name" value="PROTEIN RTA1-RELATED"/>
    <property type="match status" value="1"/>
</dbReference>
<evidence type="ECO:0000313" key="6">
    <source>
        <dbReference type="EMBL" id="EON67262.1"/>
    </source>
</evidence>
<dbReference type="OrthoDB" id="1844152at2759"/>
<dbReference type="eggNOG" id="ENOG502QU4U">
    <property type="taxonomic scope" value="Eukaryota"/>
</dbReference>
<name>R7YZC5_CONA1</name>
<dbReference type="GO" id="GO:0005886">
    <property type="term" value="C:plasma membrane"/>
    <property type="evidence" value="ECO:0007669"/>
    <property type="project" value="TreeGrafter"/>
</dbReference>
<dbReference type="RefSeq" id="XP_007782579.1">
    <property type="nucleotide sequence ID" value="XM_007784389.1"/>
</dbReference>
<dbReference type="EMBL" id="JH767586">
    <property type="protein sequence ID" value="EON67262.1"/>
    <property type="molecule type" value="Genomic_DNA"/>
</dbReference>
<feature type="transmembrane region" description="Helical" evidence="5">
    <location>
        <begin position="99"/>
        <end position="121"/>
    </location>
</feature>
<dbReference type="AlphaFoldDB" id="R7YZC5"/>
<keyword evidence="7" id="KW-1185">Reference proteome</keyword>
<dbReference type="GO" id="GO:0000324">
    <property type="term" value="C:fungal-type vacuole"/>
    <property type="evidence" value="ECO:0007669"/>
    <property type="project" value="TreeGrafter"/>
</dbReference>
<evidence type="ECO:0008006" key="8">
    <source>
        <dbReference type="Google" id="ProtNLM"/>
    </source>
</evidence>
<evidence type="ECO:0000256" key="5">
    <source>
        <dbReference type="SAM" id="Phobius"/>
    </source>
</evidence>
<dbReference type="STRING" id="1168221.R7YZC5"/>
<dbReference type="OMA" id="THEIYMI"/>
<accession>R7YZC5</accession>
<dbReference type="Proteomes" id="UP000016924">
    <property type="component" value="Unassembled WGS sequence"/>
</dbReference>
<keyword evidence="3 5" id="KW-1133">Transmembrane helix</keyword>
<feature type="transmembrane region" description="Helical" evidence="5">
    <location>
        <begin position="133"/>
        <end position="160"/>
    </location>
</feature>
<proteinExistence type="predicted"/>
<feature type="transmembrane region" description="Helical" evidence="5">
    <location>
        <begin position="60"/>
        <end position="79"/>
    </location>
</feature>
<keyword evidence="4 5" id="KW-0472">Membrane</keyword>
<dbReference type="InterPro" id="IPR007568">
    <property type="entry name" value="RTA1"/>
</dbReference>
<organism evidence="6 7">
    <name type="scientific">Coniosporium apollinis (strain CBS 100218)</name>
    <name type="common">Rock-inhabiting black yeast</name>
    <dbReference type="NCBI Taxonomy" id="1168221"/>
    <lineage>
        <taxon>Eukaryota</taxon>
        <taxon>Fungi</taxon>
        <taxon>Dikarya</taxon>
        <taxon>Ascomycota</taxon>
        <taxon>Pezizomycotina</taxon>
        <taxon>Dothideomycetes</taxon>
        <taxon>Dothideomycetes incertae sedis</taxon>
        <taxon>Coniosporium</taxon>
    </lineage>
</organism>
<gene>
    <name evidence="6" type="ORF">W97_06515</name>
</gene>
<feature type="transmembrane region" description="Helical" evidence="5">
    <location>
        <begin position="172"/>
        <end position="196"/>
    </location>
</feature>
<evidence type="ECO:0000256" key="4">
    <source>
        <dbReference type="ARBA" id="ARBA00023136"/>
    </source>
</evidence>